<dbReference type="InterPro" id="IPR002130">
    <property type="entry name" value="Cyclophilin-type_PPIase_dom"/>
</dbReference>
<dbReference type="RefSeq" id="WP_270076147.1">
    <property type="nucleotide sequence ID" value="NZ_CP115174.1"/>
</dbReference>
<organism evidence="6 7">
    <name type="scientific">Sphingomonas abietis</name>
    <dbReference type="NCBI Taxonomy" id="3012344"/>
    <lineage>
        <taxon>Bacteria</taxon>
        <taxon>Pseudomonadati</taxon>
        <taxon>Pseudomonadota</taxon>
        <taxon>Alphaproteobacteria</taxon>
        <taxon>Sphingomonadales</taxon>
        <taxon>Sphingomonadaceae</taxon>
        <taxon>Sphingomonas</taxon>
    </lineage>
</organism>
<reference evidence="6 7" key="1">
    <citation type="submission" date="2022-12" db="EMBL/GenBank/DDBJ databases">
        <title>Sphingomonas abieness sp. nov., an endophytic bacterium isolated from Abies koreana.</title>
        <authorList>
            <person name="Jiang L."/>
            <person name="Lee J."/>
        </authorList>
    </citation>
    <scope>NUCLEOTIDE SEQUENCE [LARGE SCALE GENOMIC DNA]</scope>
    <source>
        <strain evidence="7">PAMB 00755</strain>
    </source>
</reference>
<evidence type="ECO:0000256" key="2">
    <source>
        <dbReference type="ARBA" id="ARBA00023110"/>
    </source>
</evidence>
<dbReference type="EC" id="5.2.1.8" evidence="1"/>
<gene>
    <name evidence="6" type="ORF">PBT88_15090</name>
</gene>
<evidence type="ECO:0000256" key="1">
    <source>
        <dbReference type="ARBA" id="ARBA00013194"/>
    </source>
</evidence>
<dbReference type="Gene3D" id="2.40.100.10">
    <property type="entry name" value="Cyclophilin-like"/>
    <property type="match status" value="1"/>
</dbReference>
<dbReference type="PROSITE" id="PS50072">
    <property type="entry name" value="CSA_PPIASE_2"/>
    <property type="match status" value="1"/>
</dbReference>
<dbReference type="EMBL" id="CP115174">
    <property type="protein sequence ID" value="WBO21498.1"/>
    <property type="molecule type" value="Genomic_DNA"/>
</dbReference>
<keyword evidence="4" id="KW-0732">Signal</keyword>
<evidence type="ECO:0000256" key="3">
    <source>
        <dbReference type="ARBA" id="ARBA00023235"/>
    </source>
</evidence>
<dbReference type="Pfam" id="PF00160">
    <property type="entry name" value="Pro_isomerase"/>
    <property type="match status" value="1"/>
</dbReference>
<keyword evidence="3 6" id="KW-0413">Isomerase</keyword>
<feature type="chain" id="PRO_5046841009" description="peptidylprolyl isomerase" evidence="4">
    <location>
        <begin position="20"/>
        <end position="193"/>
    </location>
</feature>
<dbReference type="InterPro" id="IPR029000">
    <property type="entry name" value="Cyclophilin-like_dom_sf"/>
</dbReference>
<dbReference type="GO" id="GO:0016853">
    <property type="term" value="F:isomerase activity"/>
    <property type="evidence" value="ECO:0007669"/>
    <property type="project" value="UniProtKB-KW"/>
</dbReference>
<evidence type="ECO:0000313" key="7">
    <source>
        <dbReference type="Proteomes" id="UP001210865"/>
    </source>
</evidence>
<dbReference type="SUPFAM" id="SSF50891">
    <property type="entry name" value="Cyclophilin-like"/>
    <property type="match status" value="1"/>
</dbReference>
<evidence type="ECO:0000313" key="6">
    <source>
        <dbReference type="EMBL" id="WBO21498.1"/>
    </source>
</evidence>
<sequence length="193" mass="20978">MTVRILLSVLILFASVGAAAPQPARVEIETSLGPIVIALDTRHAPITSANFLAYVDQKRFDQMTFYRAARADGKPKEGFVQGGTNNMMTRVLKPIRHEPTSRTGLHHVDGTISMARDDPGTATGDFFIVVGDGKYLDATRKDPGYAAFGHVTSGMPIVRQMLAAKTFPGGWSKETAGQQMVRPVLIRSARRLP</sequence>
<proteinExistence type="predicted"/>
<feature type="signal peptide" evidence="4">
    <location>
        <begin position="1"/>
        <end position="19"/>
    </location>
</feature>
<evidence type="ECO:0000259" key="5">
    <source>
        <dbReference type="PROSITE" id="PS50072"/>
    </source>
</evidence>
<keyword evidence="7" id="KW-1185">Reference proteome</keyword>
<dbReference type="InterPro" id="IPR044665">
    <property type="entry name" value="E_coli_cyclophilin_A-like"/>
</dbReference>
<accession>A0ABY7NJI8</accession>
<dbReference type="Proteomes" id="UP001210865">
    <property type="component" value="Chromosome"/>
</dbReference>
<feature type="domain" description="PPIase cyclophilin-type" evidence="5">
    <location>
        <begin position="29"/>
        <end position="191"/>
    </location>
</feature>
<protein>
    <recommendedName>
        <fullName evidence="1">peptidylprolyl isomerase</fullName>
        <ecNumber evidence="1">5.2.1.8</ecNumber>
    </recommendedName>
</protein>
<keyword evidence="2" id="KW-0697">Rotamase</keyword>
<evidence type="ECO:0000256" key="4">
    <source>
        <dbReference type="SAM" id="SignalP"/>
    </source>
</evidence>
<name>A0ABY7NJI8_9SPHN</name>
<dbReference type="PANTHER" id="PTHR43246">
    <property type="entry name" value="PEPTIDYL-PROLYL CIS-TRANS ISOMERASE CYP38, CHLOROPLASTIC"/>
    <property type="match status" value="1"/>
</dbReference>